<comment type="caution">
    <text evidence="1">The sequence shown here is derived from an EMBL/GenBank/DDBJ whole genome shotgun (WGS) entry which is preliminary data.</text>
</comment>
<dbReference type="Proteomes" id="UP000272004">
    <property type="component" value="Unassembled WGS sequence"/>
</dbReference>
<dbReference type="EMBL" id="RJJU01000008">
    <property type="protein sequence ID" value="RUM11848.1"/>
    <property type="molecule type" value="Genomic_DNA"/>
</dbReference>
<organism evidence="1 4">
    <name type="scientific">Rhizobium fabae</name>
    <dbReference type="NCBI Taxonomy" id="573179"/>
    <lineage>
        <taxon>Bacteria</taxon>
        <taxon>Pseudomonadati</taxon>
        <taxon>Pseudomonadota</taxon>
        <taxon>Alphaproteobacteria</taxon>
        <taxon>Hyphomicrobiales</taxon>
        <taxon>Rhizobiaceae</taxon>
        <taxon>Rhizobium/Agrobacterium group</taxon>
        <taxon>Rhizobium</taxon>
    </lineage>
</organism>
<dbReference type="AlphaFoldDB" id="A0A7W6BD78"/>
<reference evidence="2 3" key="1">
    <citation type="submission" date="2018-11" db="EMBL/GenBank/DDBJ databases">
        <authorList>
            <person name="Huo Y."/>
        </authorList>
    </citation>
    <scope>NUCLEOTIDE SEQUENCE [LARGE SCALE GENOMIC DNA]</scope>
    <source>
        <strain evidence="2 3">CCBAU 33202</strain>
    </source>
</reference>
<dbReference type="RefSeq" id="WP_126826809.1">
    <property type="nucleotide sequence ID" value="NZ_JACIDG010000006.1"/>
</dbReference>
<reference evidence="1 4" key="2">
    <citation type="submission" date="2020-08" db="EMBL/GenBank/DDBJ databases">
        <title>Genomic Encyclopedia of Type Strains, Phase IV (KMG-IV): sequencing the most valuable type-strain genomes for metagenomic binning, comparative biology and taxonomic classification.</title>
        <authorList>
            <person name="Goeker M."/>
        </authorList>
    </citation>
    <scope>NUCLEOTIDE SEQUENCE [LARGE SCALE GENOMIC DNA]</scope>
    <source>
        <strain evidence="1 4">DSM 19331</strain>
    </source>
</reference>
<evidence type="ECO:0000313" key="1">
    <source>
        <dbReference type="EMBL" id="MBB3915571.1"/>
    </source>
</evidence>
<dbReference type="Proteomes" id="UP000545490">
    <property type="component" value="Unassembled WGS sequence"/>
</dbReference>
<evidence type="ECO:0000313" key="3">
    <source>
        <dbReference type="Proteomes" id="UP000272004"/>
    </source>
</evidence>
<keyword evidence="3" id="KW-1185">Reference proteome</keyword>
<proteinExistence type="predicted"/>
<protein>
    <submittedName>
        <fullName evidence="1">Uncharacterized protein</fullName>
    </submittedName>
</protein>
<dbReference type="EMBL" id="JACIDG010000006">
    <property type="protein sequence ID" value="MBB3915571.1"/>
    <property type="molecule type" value="Genomic_DNA"/>
</dbReference>
<sequence length="70" mass="7747">MSIQQSQKFFMDLGRLLGELKADLEVVVESKTDLPSEVIDGFKLHIDQADAMESQINDIVAQAALTKRGL</sequence>
<name>A0A7W6BD78_9HYPH</name>
<evidence type="ECO:0000313" key="4">
    <source>
        <dbReference type="Proteomes" id="UP000545490"/>
    </source>
</evidence>
<gene>
    <name evidence="2" type="ORF">EFB14_15785</name>
    <name evidence="1" type="ORF">GGQ65_002861</name>
</gene>
<evidence type="ECO:0000313" key="2">
    <source>
        <dbReference type="EMBL" id="RUM11848.1"/>
    </source>
</evidence>
<accession>A0A7W6BD78</accession>